<dbReference type="AlphaFoldDB" id="A0A7Y6A2M2"/>
<dbReference type="Proteomes" id="UP000565724">
    <property type="component" value="Unassembled WGS sequence"/>
</dbReference>
<sequence length="257" mass="27161">MSRMIRIDAARRTQRPQGRSRRYRRAALAVGTPLLLTTVGCTAQPPDQPGAESAPVTADAVPLLEDLPEFGAVPPGTYVISPIDAPASAPQAPVMSIPAGYSNIEGAGVSPGYLVDGAAGAVWLWDIQSVYTHPCDVGGYPEPVGPSVADLAGALATQPMRDGTDPAPVTIGGYDGLYVELSTPADLDFTTCRQGSFHSWPGRFQRDAGQVDLLWIVDVDGQRITFDVSYPPSATPEQVAELKEIVTTATFVRREGA</sequence>
<evidence type="ECO:0000256" key="1">
    <source>
        <dbReference type="SAM" id="MobiDB-lite"/>
    </source>
</evidence>
<feature type="region of interest" description="Disordered" evidence="1">
    <location>
        <begin position="1"/>
        <end position="23"/>
    </location>
</feature>
<evidence type="ECO:0000313" key="3">
    <source>
        <dbReference type="Proteomes" id="UP000565724"/>
    </source>
</evidence>
<feature type="compositionally biased region" description="Basic and acidic residues" evidence="1">
    <location>
        <begin position="1"/>
        <end position="11"/>
    </location>
</feature>
<gene>
    <name evidence="2" type="ORF">HP550_08870</name>
</gene>
<comment type="caution">
    <text evidence="2">The sequence shown here is derived from an EMBL/GenBank/DDBJ whole genome shotgun (WGS) entry which is preliminary data.</text>
</comment>
<protein>
    <submittedName>
        <fullName evidence="2">Uncharacterized protein</fullName>
    </submittedName>
</protein>
<name>A0A7Y6A2M2_9CELL</name>
<accession>A0A7Y6A2M2</accession>
<reference evidence="2 3" key="1">
    <citation type="submission" date="2020-05" db="EMBL/GenBank/DDBJ databases">
        <title>Genome Sequencing of Type Strains.</title>
        <authorList>
            <person name="Lemaire J.F."/>
            <person name="Inderbitzin P."/>
            <person name="Gregorio O.A."/>
            <person name="Collins S.B."/>
            <person name="Wespe N."/>
            <person name="Knight-Connoni V."/>
        </authorList>
    </citation>
    <scope>NUCLEOTIDE SEQUENCE [LARGE SCALE GENOMIC DNA]</scope>
    <source>
        <strain evidence="2 3">ATCC 25174</strain>
    </source>
</reference>
<dbReference type="EMBL" id="JABMCI010000060">
    <property type="protein sequence ID" value="NUU17359.1"/>
    <property type="molecule type" value="Genomic_DNA"/>
</dbReference>
<evidence type="ECO:0000313" key="2">
    <source>
        <dbReference type="EMBL" id="NUU17359.1"/>
    </source>
</evidence>
<organism evidence="2 3">
    <name type="scientific">Cellulomonas humilata</name>
    <dbReference type="NCBI Taxonomy" id="144055"/>
    <lineage>
        <taxon>Bacteria</taxon>
        <taxon>Bacillati</taxon>
        <taxon>Actinomycetota</taxon>
        <taxon>Actinomycetes</taxon>
        <taxon>Micrococcales</taxon>
        <taxon>Cellulomonadaceae</taxon>
        <taxon>Cellulomonas</taxon>
    </lineage>
</organism>
<feature type="compositionally biased region" description="Basic residues" evidence="1">
    <location>
        <begin position="12"/>
        <end position="23"/>
    </location>
</feature>
<keyword evidence="3" id="KW-1185">Reference proteome</keyword>
<proteinExistence type="predicted"/>
<dbReference type="RefSeq" id="WP_175347315.1">
    <property type="nucleotide sequence ID" value="NZ_JABMCI010000060.1"/>
</dbReference>